<reference evidence="2" key="1">
    <citation type="submission" date="2021-12" db="EMBL/GenBank/DDBJ databases">
        <title>Curvularia clavata genome.</title>
        <authorList>
            <person name="Cao Y."/>
        </authorList>
    </citation>
    <scope>NUCLEOTIDE SEQUENCE</scope>
    <source>
        <strain evidence="2">Yc1106</strain>
    </source>
</reference>
<dbReference type="Pfam" id="PF12937">
    <property type="entry name" value="F-box-like"/>
    <property type="match status" value="1"/>
</dbReference>
<organism evidence="2 3">
    <name type="scientific">Curvularia clavata</name>
    <dbReference type="NCBI Taxonomy" id="95742"/>
    <lineage>
        <taxon>Eukaryota</taxon>
        <taxon>Fungi</taxon>
        <taxon>Dikarya</taxon>
        <taxon>Ascomycota</taxon>
        <taxon>Pezizomycotina</taxon>
        <taxon>Dothideomycetes</taxon>
        <taxon>Pleosporomycetidae</taxon>
        <taxon>Pleosporales</taxon>
        <taxon>Pleosporineae</taxon>
        <taxon>Pleosporaceae</taxon>
        <taxon>Curvularia</taxon>
    </lineage>
</organism>
<dbReference type="InterPro" id="IPR001810">
    <property type="entry name" value="F-box_dom"/>
</dbReference>
<evidence type="ECO:0000259" key="1">
    <source>
        <dbReference type="PROSITE" id="PS50181"/>
    </source>
</evidence>
<sequence length="524" mass="60087">MVGQQKTDLNIFVPVSHRRENGILCSNIICISTGLVMTIINEHDFPPLPSREKKQRLAIERRAASQAPTSNSKRMWASLNDLPDELILEVLGYLPIDDNKFRSSTLPKLALTSRRLYQLVIGWLYERYDRCLGDPYLFLRTLVSNPRKAELVRDVHIYTTPQDLVDPEYWSPPVPYDIEQYVPTAKDKKIIKEGLRAINVPSWKTRASQCNDEDLDDDQVLQNTLLLFTPNVKSISHTEGEIANLPTPKPEWVDIISRAAAGAFGGVHHFEHLRSIEGVAEYDLTTGTGGFDTDKHIRELRRLIPPACNNVEELILDRCVYSEQCLDLIVKSSRRLKTFKYHVDMLPEWGDWDNEWRWNNLPMDRSKTMTEILRAHEASLETFHINGDYRLASVLLNRVHLYDDMTAFTSLKEISCPLGIIVAEGDVEFADRLPRSLVKFRTPVRPFTYDRRLLGALKHMLVNCKTYTPQLSEVRVVQTARVSADWKDFLKLSSETGVKFVEEEGSVEPTVYPDIEDSDVPSEY</sequence>
<name>A0A9Q8Z8S2_CURCL</name>
<keyword evidence="3" id="KW-1185">Reference proteome</keyword>
<dbReference type="AlphaFoldDB" id="A0A9Q8Z8S2"/>
<dbReference type="SUPFAM" id="SSF81383">
    <property type="entry name" value="F-box domain"/>
    <property type="match status" value="1"/>
</dbReference>
<dbReference type="InterPro" id="IPR036047">
    <property type="entry name" value="F-box-like_dom_sf"/>
</dbReference>
<proteinExistence type="predicted"/>
<dbReference type="PROSITE" id="PS50181">
    <property type="entry name" value="FBOX"/>
    <property type="match status" value="1"/>
</dbReference>
<dbReference type="EMBL" id="CP089275">
    <property type="protein sequence ID" value="USP76363.1"/>
    <property type="molecule type" value="Genomic_DNA"/>
</dbReference>
<dbReference type="VEuPathDB" id="FungiDB:yc1106_03637"/>
<dbReference type="OrthoDB" id="2520703at2759"/>
<evidence type="ECO:0000313" key="3">
    <source>
        <dbReference type="Proteomes" id="UP001056012"/>
    </source>
</evidence>
<dbReference type="Proteomes" id="UP001056012">
    <property type="component" value="Chromosome 2"/>
</dbReference>
<evidence type="ECO:0000313" key="2">
    <source>
        <dbReference type="EMBL" id="USP76363.1"/>
    </source>
</evidence>
<dbReference type="CDD" id="cd09917">
    <property type="entry name" value="F-box_SF"/>
    <property type="match status" value="1"/>
</dbReference>
<protein>
    <recommendedName>
        <fullName evidence="1">F-box domain-containing protein</fullName>
    </recommendedName>
</protein>
<gene>
    <name evidence="2" type="ORF">yc1106_03637</name>
</gene>
<feature type="domain" description="F-box" evidence="1">
    <location>
        <begin position="76"/>
        <end position="131"/>
    </location>
</feature>
<accession>A0A9Q8Z8S2</accession>